<protein>
    <submittedName>
        <fullName evidence="2">Uncharacterized protein</fullName>
    </submittedName>
</protein>
<dbReference type="Proteomes" id="UP001327560">
    <property type="component" value="Chromosome 5"/>
</dbReference>
<feature type="compositionally biased region" description="Basic and acidic residues" evidence="1">
    <location>
        <begin position="233"/>
        <end position="251"/>
    </location>
</feature>
<proteinExistence type="predicted"/>
<name>A0AAQ3KEZ4_9LILI</name>
<evidence type="ECO:0000256" key="1">
    <source>
        <dbReference type="SAM" id="MobiDB-lite"/>
    </source>
</evidence>
<reference evidence="2 3" key="1">
    <citation type="submission" date="2023-10" db="EMBL/GenBank/DDBJ databases">
        <title>Chromosome-scale genome assembly provides insights into flower coloration mechanisms of Canna indica.</title>
        <authorList>
            <person name="Li C."/>
        </authorList>
    </citation>
    <scope>NUCLEOTIDE SEQUENCE [LARGE SCALE GENOMIC DNA]</scope>
    <source>
        <tissue evidence="2">Flower</tissue>
    </source>
</reference>
<feature type="region of interest" description="Disordered" evidence="1">
    <location>
        <begin position="211"/>
        <end position="251"/>
    </location>
</feature>
<dbReference type="EMBL" id="CP136894">
    <property type="protein sequence ID" value="WOL07593.1"/>
    <property type="molecule type" value="Genomic_DNA"/>
</dbReference>
<feature type="region of interest" description="Disordered" evidence="1">
    <location>
        <begin position="116"/>
        <end position="152"/>
    </location>
</feature>
<gene>
    <name evidence="2" type="ORF">Cni_G16337</name>
</gene>
<evidence type="ECO:0000313" key="3">
    <source>
        <dbReference type="Proteomes" id="UP001327560"/>
    </source>
</evidence>
<accession>A0AAQ3KEZ4</accession>
<keyword evidence="3" id="KW-1185">Reference proteome</keyword>
<organism evidence="2 3">
    <name type="scientific">Canna indica</name>
    <name type="common">Indian-shot</name>
    <dbReference type="NCBI Taxonomy" id="4628"/>
    <lineage>
        <taxon>Eukaryota</taxon>
        <taxon>Viridiplantae</taxon>
        <taxon>Streptophyta</taxon>
        <taxon>Embryophyta</taxon>
        <taxon>Tracheophyta</taxon>
        <taxon>Spermatophyta</taxon>
        <taxon>Magnoliopsida</taxon>
        <taxon>Liliopsida</taxon>
        <taxon>Zingiberales</taxon>
        <taxon>Cannaceae</taxon>
        <taxon>Canna</taxon>
    </lineage>
</organism>
<feature type="compositionally biased region" description="Basic and acidic residues" evidence="1">
    <location>
        <begin position="211"/>
        <end position="220"/>
    </location>
</feature>
<dbReference type="AlphaFoldDB" id="A0AAQ3KEZ4"/>
<evidence type="ECO:0000313" key="2">
    <source>
        <dbReference type="EMBL" id="WOL07593.1"/>
    </source>
</evidence>
<sequence>MHAILVEMKLLDRYMIFNVCDLSMHSPESTNKYFVVANLLHIKILTTPWRGDGNGGGGHASSVPINACHCNYFAFHGKFPESKLLQVRSKEYIQKIILCICSLDMINNYINDKKTSYSSATPSTGERKVSDGNTQTKAAPGFAATDQQSSKVEATTMLHDEQPQSSNGGHITKNRQSAIDAHEICSSRCVTTRKVWYVAFFFGYHQLAVDPRRDPSEADPRAASADGGQGRGGQDRLDRLDREALRERRLL</sequence>